<feature type="compositionally biased region" description="Basic and acidic residues" evidence="1">
    <location>
        <begin position="263"/>
        <end position="277"/>
    </location>
</feature>
<name>A0A7D8URA6_9HELO</name>
<evidence type="ECO:0000313" key="3">
    <source>
        <dbReference type="Proteomes" id="UP000481288"/>
    </source>
</evidence>
<evidence type="ECO:0000256" key="1">
    <source>
        <dbReference type="SAM" id="MobiDB-lite"/>
    </source>
</evidence>
<gene>
    <name evidence="2" type="ORF">LCER1_G005237</name>
</gene>
<protein>
    <submittedName>
        <fullName evidence="2">Putative phosphatase SPAC5H10.03</fullName>
    </submittedName>
</protein>
<dbReference type="InterPro" id="IPR050275">
    <property type="entry name" value="PGM_Phosphatase"/>
</dbReference>
<dbReference type="Pfam" id="PF00300">
    <property type="entry name" value="His_Phos_1"/>
    <property type="match status" value="1"/>
</dbReference>
<dbReference type="AlphaFoldDB" id="A0A7D8URA6"/>
<evidence type="ECO:0000313" key="2">
    <source>
        <dbReference type="EMBL" id="TVY53425.1"/>
    </source>
</evidence>
<reference evidence="2 3" key="1">
    <citation type="submission" date="2018-05" db="EMBL/GenBank/DDBJ databases">
        <title>Whole genome sequencing for identification of molecular markers to develop diagnostic detection tools for the regulated plant pathogen Lachnellula willkommii.</title>
        <authorList>
            <person name="Giroux E."/>
            <person name="Bilodeau G."/>
        </authorList>
    </citation>
    <scope>NUCLEOTIDE SEQUENCE [LARGE SCALE GENOMIC DNA]</scope>
    <source>
        <strain evidence="2 3">CBS 625.97</strain>
    </source>
</reference>
<comment type="caution">
    <text evidence="2">The sequence shown here is derived from an EMBL/GenBank/DDBJ whole genome shotgun (WGS) entry which is preliminary data.</text>
</comment>
<dbReference type="OrthoDB" id="496981at2759"/>
<dbReference type="SMART" id="SM00855">
    <property type="entry name" value="PGAM"/>
    <property type="match status" value="1"/>
</dbReference>
<accession>A0A7D8URA6</accession>
<dbReference type="PANTHER" id="PTHR48100:SF54">
    <property type="entry name" value="PHOSPHATASE SPAC5H10.03-RELATED"/>
    <property type="match status" value="1"/>
</dbReference>
<dbReference type="EMBL" id="QGMG01000457">
    <property type="protein sequence ID" value="TVY53425.1"/>
    <property type="molecule type" value="Genomic_DNA"/>
</dbReference>
<proteinExistence type="predicted"/>
<dbReference type="Gene3D" id="3.40.50.1240">
    <property type="entry name" value="Phosphoglycerate mutase-like"/>
    <property type="match status" value="1"/>
</dbReference>
<keyword evidence="3" id="KW-1185">Reference proteome</keyword>
<sequence>MPPLIYLVRHAEAEHNVSRDPNARDARLTQRGKAQCARLLETFPAHDSIDLVVASPLRRTIQTAVLSLAPSLARENVEFLLLPEAQEVSDMTCNVGFLREELEVEVQKLFGDDESAALAACRKINYTAVVDGWNSKKGIWDSEKSAVRARAAKLRAWLYARPEKIIAVVSHGNFLHYLTEAWVEPMYFEGKTATAKVTALGLTPPKGMIFPFLSVPSLPLELEYLYQPIAIKFPYTISNCCLRIGTSWANCETHQFEFSPNSNEHEAHLTETAESKNARKHFGP</sequence>
<dbReference type="GO" id="GO:0005737">
    <property type="term" value="C:cytoplasm"/>
    <property type="evidence" value="ECO:0007669"/>
    <property type="project" value="TreeGrafter"/>
</dbReference>
<dbReference type="CDD" id="cd07067">
    <property type="entry name" value="HP_PGM_like"/>
    <property type="match status" value="1"/>
</dbReference>
<dbReference type="InterPro" id="IPR029033">
    <property type="entry name" value="His_PPase_superfam"/>
</dbReference>
<dbReference type="Proteomes" id="UP000481288">
    <property type="component" value="Unassembled WGS sequence"/>
</dbReference>
<dbReference type="InterPro" id="IPR013078">
    <property type="entry name" value="His_Pase_superF_clade-1"/>
</dbReference>
<dbReference type="GO" id="GO:0016791">
    <property type="term" value="F:phosphatase activity"/>
    <property type="evidence" value="ECO:0007669"/>
    <property type="project" value="TreeGrafter"/>
</dbReference>
<dbReference type="PANTHER" id="PTHR48100">
    <property type="entry name" value="BROAD-SPECIFICITY PHOSPHATASE YOR283W-RELATED"/>
    <property type="match status" value="1"/>
</dbReference>
<dbReference type="SUPFAM" id="SSF53254">
    <property type="entry name" value="Phosphoglycerate mutase-like"/>
    <property type="match status" value="1"/>
</dbReference>
<feature type="region of interest" description="Disordered" evidence="1">
    <location>
        <begin position="262"/>
        <end position="284"/>
    </location>
</feature>
<organism evidence="2 3">
    <name type="scientific">Lachnellula cervina</name>
    <dbReference type="NCBI Taxonomy" id="1316786"/>
    <lineage>
        <taxon>Eukaryota</taxon>
        <taxon>Fungi</taxon>
        <taxon>Dikarya</taxon>
        <taxon>Ascomycota</taxon>
        <taxon>Pezizomycotina</taxon>
        <taxon>Leotiomycetes</taxon>
        <taxon>Helotiales</taxon>
        <taxon>Lachnaceae</taxon>
        <taxon>Lachnellula</taxon>
    </lineage>
</organism>